<evidence type="ECO:0000256" key="7">
    <source>
        <dbReference type="ARBA" id="ARBA00022842"/>
    </source>
</evidence>
<evidence type="ECO:0000256" key="13">
    <source>
        <dbReference type="PIRSR" id="PIRSR604385-2"/>
    </source>
</evidence>
<comment type="catalytic activity">
    <reaction evidence="12">
        <text>ADP-D-ribose + H2O = D-ribose 5-phosphate + AMP + 2 H(+)</text>
        <dbReference type="Rhea" id="RHEA:10412"/>
        <dbReference type="ChEBI" id="CHEBI:15377"/>
        <dbReference type="ChEBI" id="CHEBI:15378"/>
        <dbReference type="ChEBI" id="CHEBI:57967"/>
        <dbReference type="ChEBI" id="CHEBI:78346"/>
        <dbReference type="ChEBI" id="CHEBI:456215"/>
        <dbReference type="EC" id="3.6.1.13"/>
    </reaction>
</comment>
<dbReference type="OrthoDB" id="5292471at2"/>
<evidence type="ECO:0000256" key="14">
    <source>
        <dbReference type="PIRSR" id="PIRSR604385-3"/>
    </source>
</evidence>
<feature type="binding site" evidence="13">
    <location>
        <position position="114"/>
    </location>
    <ligand>
        <name>Mg(2+)</name>
        <dbReference type="ChEBI" id="CHEBI:18420"/>
        <label>1</label>
    </ligand>
</feature>
<feature type="binding site" evidence="13">
    <location>
        <position position="94"/>
    </location>
    <ligand>
        <name>Mg(2+)</name>
        <dbReference type="ChEBI" id="CHEBI:18420"/>
        <label>1</label>
    </ligand>
</feature>
<evidence type="ECO:0000256" key="3">
    <source>
        <dbReference type="ARBA" id="ARBA00012453"/>
    </source>
</evidence>
<evidence type="ECO:0000256" key="4">
    <source>
        <dbReference type="ARBA" id="ARBA00013297"/>
    </source>
</evidence>
<feature type="domain" description="Nudix hydrolase" evidence="15">
    <location>
        <begin position="53"/>
        <end position="191"/>
    </location>
</feature>
<evidence type="ECO:0000313" key="16">
    <source>
        <dbReference type="EMBL" id="TKB56811.1"/>
    </source>
</evidence>
<evidence type="ECO:0000256" key="12">
    <source>
        <dbReference type="ARBA" id="ARBA00049546"/>
    </source>
</evidence>
<evidence type="ECO:0000313" key="17">
    <source>
        <dbReference type="Proteomes" id="UP000305675"/>
    </source>
</evidence>
<comment type="caution">
    <text evidence="16">The sequence shown here is derived from an EMBL/GenBank/DDBJ whole genome shotgun (WGS) entry which is preliminary data.</text>
</comment>
<dbReference type="RefSeq" id="WP_136862614.1">
    <property type="nucleotide sequence ID" value="NZ_SWCJ01000003.1"/>
</dbReference>
<dbReference type="GO" id="GO:0019693">
    <property type="term" value="P:ribose phosphate metabolic process"/>
    <property type="evidence" value="ECO:0007669"/>
    <property type="project" value="TreeGrafter"/>
</dbReference>
<feature type="binding site" evidence="13">
    <location>
        <position position="110"/>
    </location>
    <ligand>
        <name>Mg(2+)</name>
        <dbReference type="ChEBI" id="CHEBI:18420"/>
        <label>1</label>
    </ligand>
</feature>
<gene>
    <name evidence="16" type="ORF">FCL42_06670</name>
</gene>
<dbReference type="GO" id="GO:0047631">
    <property type="term" value="F:ADP-ribose diphosphatase activity"/>
    <property type="evidence" value="ECO:0007669"/>
    <property type="project" value="UniProtKB-EC"/>
</dbReference>
<dbReference type="GO" id="GO:0046872">
    <property type="term" value="F:metal ion binding"/>
    <property type="evidence" value="ECO:0007669"/>
    <property type="project" value="UniProtKB-KW"/>
</dbReference>
<evidence type="ECO:0000259" key="15">
    <source>
        <dbReference type="PROSITE" id="PS51462"/>
    </source>
</evidence>
<dbReference type="NCBIfam" id="NF008003">
    <property type="entry name" value="PRK10729.1"/>
    <property type="match status" value="1"/>
</dbReference>
<sequence>MSDKSNETLVSENIEVLSESVAYQGFFQILTKTVNYPLFAGGMSGPVTREVFERGDAVVVLPYDPVRDEVVLIQQLRVPVIGKSDNPWLYELAAGMIEPGESELEVAHRELEEETGLIAAKMLPINRHFSSPGGTSERLQLFLAIVDAANAKGIHGLEDENEDIRVQVVTRELAYEWVEQGKIDNASSVIGLQWLQLHHQQVRSEA</sequence>
<feature type="binding site" evidence="13">
    <location>
        <position position="162"/>
    </location>
    <ligand>
        <name>Mg(2+)</name>
        <dbReference type="ChEBI" id="CHEBI:18420"/>
        <label>1</label>
    </ligand>
</feature>
<dbReference type="InterPro" id="IPR004385">
    <property type="entry name" value="NDP_pyrophosphatase"/>
</dbReference>
<dbReference type="Pfam" id="PF00293">
    <property type="entry name" value="NUDIX"/>
    <property type="match status" value="1"/>
</dbReference>
<keyword evidence="7 13" id="KW-0460">Magnesium</keyword>
<evidence type="ECO:0000256" key="5">
    <source>
        <dbReference type="ARBA" id="ARBA00022723"/>
    </source>
</evidence>
<dbReference type="PANTHER" id="PTHR11839">
    <property type="entry name" value="UDP/ADP-SUGAR PYROPHOSPHATASE"/>
    <property type="match status" value="1"/>
</dbReference>
<keyword evidence="17" id="KW-1185">Reference proteome</keyword>
<comment type="cofactor">
    <cofactor evidence="1 13">
        <name>Mg(2+)</name>
        <dbReference type="ChEBI" id="CHEBI:18420"/>
    </cofactor>
</comment>
<dbReference type="AlphaFoldDB" id="A0A4U1BVG5"/>
<dbReference type="GO" id="GO:0006753">
    <property type="term" value="P:nucleoside phosphate metabolic process"/>
    <property type="evidence" value="ECO:0007669"/>
    <property type="project" value="TreeGrafter"/>
</dbReference>
<feature type="short sequence motif" description="Nudix box" evidence="14">
    <location>
        <begin position="95"/>
        <end position="117"/>
    </location>
</feature>
<evidence type="ECO:0000256" key="1">
    <source>
        <dbReference type="ARBA" id="ARBA00001946"/>
    </source>
</evidence>
<evidence type="ECO:0000256" key="11">
    <source>
        <dbReference type="ARBA" id="ARBA00033056"/>
    </source>
</evidence>
<proteinExistence type="inferred from homology"/>
<dbReference type="EMBL" id="SWCJ01000003">
    <property type="protein sequence ID" value="TKB56811.1"/>
    <property type="molecule type" value="Genomic_DNA"/>
</dbReference>
<dbReference type="Proteomes" id="UP000305675">
    <property type="component" value="Unassembled WGS sequence"/>
</dbReference>
<dbReference type="PROSITE" id="PS00893">
    <property type="entry name" value="NUDIX_BOX"/>
    <property type="match status" value="1"/>
</dbReference>
<dbReference type="InterPro" id="IPR020084">
    <property type="entry name" value="NUDIX_hydrolase_CS"/>
</dbReference>
<keyword evidence="5 13" id="KW-0479">Metal-binding</keyword>
<keyword evidence="6 16" id="KW-0378">Hydrolase</keyword>
<dbReference type="CDD" id="cd24155">
    <property type="entry name" value="NUDIX_ADPRase"/>
    <property type="match status" value="1"/>
</dbReference>
<reference evidence="16 17" key="1">
    <citation type="submission" date="2019-04" db="EMBL/GenBank/DDBJ databases">
        <authorList>
            <person name="Hwang J.C."/>
        </authorList>
    </citation>
    <scope>NUCLEOTIDE SEQUENCE [LARGE SCALE GENOMIC DNA]</scope>
    <source>
        <strain evidence="16 17">IMCC35002</strain>
    </source>
</reference>
<name>A0A4U1BVG5_9GAMM</name>
<dbReference type="InterPro" id="IPR000086">
    <property type="entry name" value="NUDIX_hydrolase_dom"/>
</dbReference>
<evidence type="ECO:0000256" key="9">
    <source>
        <dbReference type="ARBA" id="ARBA00030162"/>
    </source>
</evidence>
<dbReference type="PROSITE" id="PS51462">
    <property type="entry name" value="NUDIX"/>
    <property type="match status" value="1"/>
</dbReference>
<dbReference type="SUPFAM" id="SSF55811">
    <property type="entry name" value="Nudix"/>
    <property type="match status" value="1"/>
</dbReference>
<dbReference type="Gene3D" id="3.90.79.10">
    <property type="entry name" value="Nucleoside Triphosphate Pyrophosphohydrolase"/>
    <property type="match status" value="1"/>
</dbReference>
<organism evidence="16 17">
    <name type="scientific">Ferrimonas aestuarii</name>
    <dbReference type="NCBI Taxonomy" id="2569539"/>
    <lineage>
        <taxon>Bacteria</taxon>
        <taxon>Pseudomonadati</taxon>
        <taxon>Pseudomonadota</taxon>
        <taxon>Gammaproteobacteria</taxon>
        <taxon>Alteromonadales</taxon>
        <taxon>Ferrimonadaceae</taxon>
        <taxon>Ferrimonas</taxon>
    </lineage>
</organism>
<dbReference type="PANTHER" id="PTHR11839:SF5">
    <property type="entry name" value="ADP-RIBOSE PYROPHOSPHATASE"/>
    <property type="match status" value="1"/>
</dbReference>
<dbReference type="EC" id="3.6.1.13" evidence="3"/>
<accession>A0A4U1BVG5</accession>
<dbReference type="GO" id="GO:0005829">
    <property type="term" value="C:cytosol"/>
    <property type="evidence" value="ECO:0007669"/>
    <property type="project" value="TreeGrafter"/>
</dbReference>
<evidence type="ECO:0000256" key="8">
    <source>
        <dbReference type="ARBA" id="ARBA00025164"/>
    </source>
</evidence>
<dbReference type="InterPro" id="IPR015797">
    <property type="entry name" value="NUDIX_hydrolase-like_dom_sf"/>
</dbReference>
<evidence type="ECO:0000256" key="2">
    <source>
        <dbReference type="ARBA" id="ARBA00007482"/>
    </source>
</evidence>
<dbReference type="NCBIfam" id="TIGR00052">
    <property type="entry name" value="nudix-type nucleoside diphosphatase, YffH/AdpP family"/>
    <property type="match status" value="1"/>
</dbReference>
<comment type="similarity">
    <text evidence="2">Belongs to the Nudix hydrolase family. NudF subfamily.</text>
</comment>
<evidence type="ECO:0000256" key="10">
    <source>
        <dbReference type="ARBA" id="ARBA00030308"/>
    </source>
</evidence>
<comment type="function">
    <text evidence="8">Acts on ADP-mannose and ADP-glucose as well as ADP-ribose. Prevents glycogen biosynthesis. The reaction catalyzed by this enzyme is a limiting step of the gluconeogenic process.</text>
</comment>
<evidence type="ECO:0000256" key="6">
    <source>
        <dbReference type="ARBA" id="ARBA00022801"/>
    </source>
</evidence>
<dbReference type="GO" id="GO:0019144">
    <property type="term" value="F:ADP-sugar diphosphatase activity"/>
    <property type="evidence" value="ECO:0007669"/>
    <property type="project" value="TreeGrafter"/>
</dbReference>
<protein>
    <recommendedName>
        <fullName evidence="4">ADP-ribose pyrophosphatase</fullName>
        <ecNumber evidence="3">3.6.1.13</ecNumber>
    </recommendedName>
    <alternativeName>
        <fullName evidence="9">ADP-ribose diphosphatase</fullName>
    </alternativeName>
    <alternativeName>
        <fullName evidence="11">ADP-ribose phosphohydrolase</fullName>
    </alternativeName>
    <alternativeName>
        <fullName evidence="10">Adenosine diphosphoribose pyrophosphatase</fullName>
    </alternativeName>
</protein>